<evidence type="ECO:0000256" key="1">
    <source>
        <dbReference type="ARBA" id="ARBA00001946"/>
    </source>
</evidence>
<name>A0ABM9ISZ6_RALPI</name>
<dbReference type="Gene3D" id="3.90.850.10">
    <property type="entry name" value="Fumarylacetoacetase-like, C-terminal domain"/>
    <property type="match status" value="1"/>
</dbReference>
<dbReference type="InterPro" id="IPR036663">
    <property type="entry name" value="Fumarylacetoacetase_C_sf"/>
</dbReference>
<evidence type="ECO:0000313" key="5">
    <source>
        <dbReference type="EMBL" id="CAJ0729902.1"/>
    </source>
</evidence>
<dbReference type="Proteomes" id="UP001189303">
    <property type="component" value="Unassembled WGS sequence"/>
</dbReference>
<dbReference type="SUPFAM" id="SSF56529">
    <property type="entry name" value="FAH"/>
    <property type="match status" value="1"/>
</dbReference>
<feature type="domain" description="Fumarylacetoacetase-like C-terminal" evidence="4">
    <location>
        <begin position="100"/>
        <end position="322"/>
    </location>
</feature>
<dbReference type="PANTHER" id="PTHR42796">
    <property type="entry name" value="FUMARYLACETOACETATE HYDROLASE DOMAIN-CONTAINING PROTEIN 2A-RELATED"/>
    <property type="match status" value="1"/>
</dbReference>
<dbReference type="InterPro" id="IPR011234">
    <property type="entry name" value="Fumarylacetoacetase-like_C"/>
</dbReference>
<comment type="similarity">
    <text evidence="2">Belongs to the FAH family.</text>
</comment>
<organism evidence="5 6">
    <name type="scientific">Ralstonia pickettii</name>
    <name type="common">Burkholderia pickettii</name>
    <dbReference type="NCBI Taxonomy" id="329"/>
    <lineage>
        <taxon>Bacteria</taxon>
        <taxon>Pseudomonadati</taxon>
        <taxon>Pseudomonadota</taxon>
        <taxon>Betaproteobacteria</taxon>
        <taxon>Burkholderiales</taxon>
        <taxon>Burkholderiaceae</taxon>
        <taxon>Ralstonia</taxon>
    </lineage>
</organism>
<dbReference type="InterPro" id="IPR051121">
    <property type="entry name" value="FAH"/>
</dbReference>
<sequence>MPNTSGLNFSLVTFAAPGGAATAGLVVGGRIYAASEAICASLGELSGDFDSMLGILERWDISEPELAFAAAKLADGSISPKSVSFDEAQLFAPVLYPSAVYGSGANYTDHMEEMASILNVPIENPKDQGQLPWHFVKTGRNTVVGPGAQIQIPSYASMIDWEIELAAVVGRTAHGVSVENALNHIAGYTIANDLSARDHVKRVGVKADSPFAYDWVSQKCFNGSCPLGPTLVPARCLPDPLKLSMRLWVNGVLKQDSSTSRMIFSVAEQVAYLSSRTTLYPGDVILTGTPAGVGMARREFLNPGDVVRLEIEGLGLLENVIV</sequence>
<reference evidence="5 6" key="1">
    <citation type="submission" date="2023-07" db="EMBL/GenBank/DDBJ databases">
        <authorList>
            <person name="Peeters C."/>
        </authorList>
    </citation>
    <scope>NUCLEOTIDE SEQUENCE [LARGE SCALE GENOMIC DNA]</scope>
    <source>
        <strain evidence="5 6">R-38712</strain>
    </source>
</reference>
<evidence type="ECO:0000256" key="3">
    <source>
        <dbReference type="ARBA" id="ARBA00022723"/>
    </source>
</evidence>
<comment type="caution">
    <text evidence="5">The sequence shown here is derived from an EMBL/GenBank/DDBJ whole genome shotgun (WGS) entry which is preliminary data.</text>
</comment>
<evidence type="ECO:0000259" key="4">
    <source>
        <dbReference type="Pfam" id="PF01557"/>
    </source>
</evidence>
<gene>
    <name evidence="5" type="ORF">R38712_04203</name>
</gene>
<evidence type="ECO:0000256" key="2">
    <source>
        <dbReference type="ARBA" id="ARBA00010211"/>
    </source>
</evidence>
<keyword evidence="6" id="KW-1185">Reference proteome</keyword>
<dbReference type="EMBL" id="CATWFT010000017">
    <property type="protein sequence ID" value="CAJ0729902.1"/>
    <property type="molecule type" value="Genomic_DNA"/>
</dbReference>
<keyword evidence="3" id="KW-0479">Metal-binding</keyword>
<comment type="cofactor">
    <cofactor evidence="1">
        <name>Mg(2+)</name>
        <dbReference type="ChEBI" id="CHEBI:18420"/>
    </cofactor>
</comment>
<protein>
    <recommendedName>
        <fullName evidence="4">Fumarylacetoacetase-like C-terminal domain-containing protein</fullName>
    </recommendedName>
</protein>
<dbReference type="RefSeq" id="WP_103518943.1">
    <property type="nucleotide sequence ID" value="NZ_CATWFT010000017.1"/>
</dbReference>
<proteinExistence type="inferred from homology"/>
<evidence type="ECO:0000313" key="6">
    <source>
        <dbReference type="Proteomes" id="UP001189303"/>
    </source>
</evidence>
<dbReference type="PANTHER" id="PTHR42796:SF4">
    <property type="entry name" value="FUMARYLACETOACETATE HYDROLASE DOMAIN-CONTAINING PROTEIN 2A"/>
    <property type="match status" value="1"/>
</dbReference>
<accession>A0ABM9ISZ6</accession>
<dbReference type="Pfam" id="PF01557">
    <property type="entry name" value="FAA_hydrolase"/>
    <property type="match status" value="1"/>
</dbReference>